<organism evidence="1 2">
    <name type="scientific">Sphingomonas aurantiaca</name>
    <dbReference type="NCBI Taxonomy" id="185949"/>
    <lineage>
        <taxon>Bacteria</taxon>
        <taxon>Pseudomonadati</taxon>
        <taxon>Pseudomonadota</taxon>
        <taxon>Alphaproteobacteria</taxon>
        <taxon>Sphingomonadales</taxon>
        <taxon>Sphingomonadaceae</taxon>
        <taxon>Sphingomonas</taxon>
    </lineage>
</organism>
<evidence type="ECO:0000313" key="2">
    <source>
        <dbReference type="Proteomes" id="UP000244189"/>
    </source>
</evidence>
<sequence length="167" mass="16814">MSDERTSRLALPLLQPGQAQKETTHNEALALLDLTVQASVLTAGTNTPPGAPVAGNAWIVGTAPTGGWTGQARAIAGWTSGGWRFVAPREGMTVWSIADGQPMRFGGGAWTVGVLAGTRVSIGGVDVVGARRAAIPDPTGGTVVDSQARAAIGAILGTLRGHGLIGG</sequence>
<gene>
    <name evidence="1" type="ORF">C8J26_0345</name>
</gene>
<proteinExistence type="predicted"/>
<name>A0A2T5GRW9_9SPHN</name>
<reference evidence="1 2" key="1">
    <citation type="submission" date="2018-04" db="EMBL/GenBank/DDBJ databases">
        <title>Genomic Encyclopedia of Type Strains, Phase III (KMG-III): the genomes of soil and plant-associated and newly described type strains.</title>
        <authorList>
            <person name="Whitman W."/>
        </authorList>
    </citation>
    <scope>NUCLEOTIDE SEQUENCE [LARGE SCALE GENOMIC DNA]</scope>
    <source>
        <strain evidence="1 2">MA101b</strain>
    </source>
</reference>
<keyword evidence="2" id="KW-1185">Reference proteome</keyword>
<evidence type="ECO:0000313" key="1">
    <source>
        <dbReference type="EMBL" id="PTQ62071.1"/>
    </source>
</evidence>
<dbReference type="Proteomes" id="UP000244189">
    <property type="component" value="Unassembled WGS sequence"/>
</dbReference>
<dbReference type="Pfam" id="PF10983">
    <property type="entry name" value="DUF2793"/>
    <property type="match status" value="1"/>
</dbReference>
<dbReference type="InterPro" id="IPR021251">
    <property type="entry name" value="DUF2793"/>
</dbReference>
<comment type="caution">
    <text evidence="1">The sequence shown here is derived from an EMBL/GenBank/DDBJ whole genome shotgun (WGS) entry which is preliminary data.</text>
</comment>
<accession>A0A2T5GRW9</accession>
<protein>
    <submittedName>
        <fullName evidence="1">Uncharacterized protein DUF2793</fullName>
    </submittedName>
</protein>
<dbReference type="RefSeq" id="WP_056418860.1">
    <property type="nucleotide sequence ID" value="NZ_JASPFP010000001.1"/>
</dbReference>
<dbReference type="AlphaFoldDB" id="A0A2T5GRW9"/>
<dbReference type="EMBL" id="QAOG01000001">
    <property type="protein sequence ID" value="PTQ62071.1"/>
    <property type="molecule type" value="Genomic_DNA"/>
</dbReference>